<accession>A0A832T512</accession>
<dbReference type="OMA" id="KEMRIPY"/>
<dbReference type="EMBL" id="DUJN01000007">
    <property type="protein sequence ID" value="HII61631.1"/>
    <property type="molecule type" value="Genomic_DNA"/>
</dbReference>
<protein>
    <submittedName>
        <fullName evidence="1">Uncharacterized protein</fullName>
    </submittedName>
</protein>
<evidence type="ECO:0000313" key="1">
    <source>
        <dbReference type="EMBL" id="HII61631.1"/>
    </source>
</evidence>
<proteinExistence type="predicted"/>
<dbReference type="RefSeq" id="WP_010884124.1">
    <property type="nucleotide sequence ID" value="NZ_DUJN01000007.1"/>
</dbReference>
<reference evidence="1" key="1">
    <citation type="journal article" date="2020" name="bioRxiv">
        <title>A rank-normalized archaeal taxonomy based on genome phylogeny resolves widespread incomplete and uneven classifications.</title>
        <authorList>
            <person name="Rinke C."/>
            <person name="Chuvochina M."/>
            <person name="Mussig A.J."/>
            <person name="Chaumeil P.-A."/>
            <person name="Waite D.W."/>
            <person name="Whitman W.B."/>
            <person name="Parks D.H."/>
            <person name="Hugenholtz P."/>
        </authorList>
    </citation>
    <scope>NUCLEOTIDE SEQUENCE</scope>
    <source>
        <strain evidence="1">UBA8834</strain>
    </source>
</reference>
<sequence length="138" mass="15739">MPILGHNILKIEFEKLQTLGGKIEVSLRPTIRNLRLGEMHLPSGKVKGIEVDVDYIITYSPEVARASIKVRVFYVPRNKEDIDNILDEWEDRKVLPGELVAEVVNFTTSELMPIAMYIAKEMRIPYPVPLPRAVVRGE</sequence>
<dbReference type="Proteomes" id="UP000617544">
    <property type="component" value="Unassembled WGS sequence"/>
</dbReference>
<dbReference type="GeneID" id="1443906"/>
<name>A0A832T512_PYRHR</name>
<evidence type="ECO:0000313" key="2">
    <source>
        <dbReference type="Proteomes" id="UP000617544"/>
    </source>
</evidence>
<comment type="caution">
    <text evidence="1">The sequence shown here is derived from an EMBL/GenBank/DDBJ whole genome shotgun (WGS) entry which is preliminary data.</text>
</comment>
<organism evidence="1 2">
    <name type="scientific">Pyrococcus horikoshii</name>
    <dbReference type="NCBI Taxonomy" id="53953"/>
    <lineage>
        <taxon>Archaea</taxon>
        <taxon>Methanobacteriati</taxon>
        <taxon>Methanobacteriota</taxon>
        <taxon>Thermococci</taxon>
        <taxon>Thermococcales</taxon>
        <taxon>Thermococcaceae</taxon>
        <taxon>Pyrococcus</taxon>
    </lineage>
</organism>
<dbReference type="AlphaFoldDB" id="A0A832T512"/>
<gene>
    <name evidence="1" type="ORF">HA331_07820</name>
</gene>